<dbReference type="AlphaFoldDB" id="A0A847TQG5"/>
<evidence type="ECO:0000313" key="2">
    <source>
        <dbReference type="EMBL" id="NLV08282.1"/>
    </source>
</evidence>
<feature type="region of interest" description="Disordered" evidence="1">
    <location>
        <begin position="123"/>
        <end position="158"/>
    </location>
</feature>
<proteinExistence type="predicted"/>
<organism evidence="2 3">
    <name type="scientific">Haloarcula rubripromontorii</name>
    <dbReference type="NCBI Taxonomy" id="1705562"/>
    <lineage>
        <taxon>Archaea</taxon>
        <taxon>Methanobacteriati</taxon>
        <taxon>Methanobacteriota</taxon>
        <taxon>Stenosarchaea group</taxon>
        <taxon>Halobacteria</taxon>
        <taxon>Halobacteriales</taxon>
        <taxon>Haloarculaceae</taxon>
        <taxon>Haloarcula</taxon>
    </lineage>
</organism>
<reference evidence="2" key="1">
    <citation type="submission" date="2019-12" db="EMBL/GenBank/DDBJ databases">
        <title>The whole-genome sequencing of Haloarcula japonica strain pws8.</title>
        <authorList>
            <person name="Verma D.K."/>
            <person name="Gopal K."/>
            <person name="Prasad E.S."/>
        </authorList>
    </citation>
    <scope>NUCLEOTIDE SEQUENCE</scope>
    <source>
        <strain evidence="2">Pws8</strain>
    </source>
</reference>
<protein>
    <submittedName>
        <fullName evidence="2">Uncharacterized protein</fullName>
    </submittedName>
</protein>
<dbReference type="Proteomes" id="UP000610611">
    <property type="component" value="Unassembled WGS sequence"/>
</dbReference>
<accession>A0A847TQG5</accession>
<dbReference type="RefSeq" id="WP_170084545.1">
    <property type="nucleotide sequence ID" value="NZ_WOWB01000008.1"/>
</dbReference>
<gene>
    <name evidence="2" type="ORF">GOC83_19375</name>
</gene>
<name>A0A847TQG5_9EURY</name>
<evidence type="ECO:0000313" key="3">
    <source>
        <dbReference type="Proteomes" id="UP000610611"/>
    </source>
</evidence>
<sequence length="158" mass="17301">MSGVESVLIKAILSSVSSKGTSLLFSEAIERLQEEKDLSEDEIQYIDRAVQVIIDIELTYKYNIENRDDPDVETFLQELDSAAKEATELEVISEIKGFAPKKGRSSVLTGVASGMAVISDNYAGVSDRDDIPQDTTPDELYQSSAAARNSMPIFADTE</sequence>
<dbReference type="EMBL" id="WOWB01000008">
    <property type="protein sequence ID" value="NLV08282.1"/>
    <property type="molecule type" value="Genomic_DNA"/>
</dbReference>
<evidence type="ECO:0000256" key="1">
    <source>
        <dbReference type="SAM" id="MobiDB-lite"/>
    </source>
</evidence>
<comment type="caution">
    <text evidence="2">The sequence shown here is derived from an EMBL/GenBank/DDBJ whole genome shotgun (WGS) entry which is preliminary data.</text>
</comment>